<keyword evidence="3 6" id="KW-1133">Transmembrane helix</keyword>
<evidence type="ECO:0000256" key="2">
    <source>
        <dbReference type="ARBA" id="ARBA00022692"/>
    </source>
</evidence>
<keyword evidence="9" id="KW-1185">Reference proteome</keyword>
<evidence type="ECO:0000313" key="9">
    <source>
        <dbReference type="Proteomes" id="UP000799439"/>
    </source>
</evidence>
<organism evidence="8 9">
    <name type="scientific">Myriangium duriaei CBS 260.36</name>
    <dbReference type="NCBI Taxonomy" id="1168546"/>
    <lineage>
        <taxon>Eukaryota</taxon>
        <taxon>Fungi</taxon>
        <taxon>Dikarya</taxon>
        <taxon>Ascomycota</taxon>
        <taxon>Pezizomycotina</taxon>
        <taxon>Dothideomycetes</taxon>
        <taxon>Dothideomycetidae</taxon>
        <taxon>Myriangiales</taxon>
        <taxon>Myriangiaceae</taxon>
        <taxon>Myriangium</taxon>
    </lineage>
</organism>
<accession>A0A9P4MPL4</accession>
<protein>
    <recommendedName>
        <fullName evidence="7">Rhodopsin domain-containing protein</fullName>
    </recommendedName>
</protein>
<feature type="transmembrane region" description="Helical" evidence="6">
    <location>
        <begin position="254"/>
        <end position="274"/>
    </location>
</feature>
<comment type="caution">
    <text evidence="8">The sequence shown here is derived from an EMBL/GenBank/DDBJ whole genome shotgun (WGS) entry which is preliminary data.</text>
</comment>
<dbReference type="InterPro" id="IPR049326">
    <property type="entry name" value="Rhodopsin_dom_fungi"/>
</dbReference>
<gene>
    <name evidence="8" type="ORF">K461DRAFT_289690</name>
</gene>
<comment type="subcellular location">
    <subcellularLocation>
        <location evidence="1">Membrane</location>
        <topology evidence="1">Multi-pass membrane protein</topology>
    </subcellularLocation>
</comment>
<evidence type="ECO:0000256" key="4">
    <source>
        <dbReference type="ARBA" id="ARBA00023136"/>
    </source>
</evidence>
<feature type="transmembrane region" description="Helical" evidence="6">
    <location>
        <begin position="217"/>
        <end position="242"/>
    </location>
</feature>
<evidence type="ECO:0000256" key="3">
    <source>
        <dbReference type="ARBA" id="ARBA00022989"/>
    </source>
</evidence>
<feature type="transmembrane region" description="Helical" evidence="6">
    <location>
        <begin position="133"/>
        <end position="154"/>
    </location>
</feature>
<dbReference type="EMBL" id="ML996081">
    <property type="protein sequence ID" value="KAF2157364.1"/>
    <property type="molecule type" value="Genomic_DNA"/>
</dbReference>
<evidence type="ECO:0000259" key="7">
    <source>
        <dbReference type="Pfam" id="PF20684"/>
    </source>
</evidence>
<dbReference type="InterPro" id="IPR052337">
    <property type="entry name" value="SAT4-like"/>
</dbReference>
<dbReference type="PANTHER" id="PTHR33048:SF165">
    <property type="entry name" value="INTEGRAL MEMBRANE PROTEIN"/>
    <property type="match status" value="1"/>
</dbReference>
<evidence type="ECO:0000256" key="6">
    <source>
        <dbReference type="SAM" id="Phobius"/>
    </source>
</evidence>
<feature type="domain" description="Rhodopsin" evidence="7">
    <location>
        <begin position="37"/>
        <end position="278"/>
    </location>
</feature>
<keyword evidence="4 6" id="KW-0472">Membrane</keyword>
<feature type="transmembrane region" description="Helical" evidence="6">
    <location>
        <begin position="183"/>
        <end position="205"/>
    </location>
</feature>
<comment type="similarity">
    <text evidence="5">Belongs to the SAT4 family.</text>
</comment>
<proteinExistence type="inferred from homology"/>
<dbReference type="AlphaFoldDB" id="A0A9P4MPL4"/>
<feature type="transmembrane region" description="Helical" evidence="6">
    <location>
        <begin position="52"/>
        <end position="77"/>
    </location>
</feature>
<feature type="transmembrane region" description="Helical" evidence="6">
    <location>
        <begin position="97"/>
        <end position="121"/>
    </location>
</feature>
<keyword evidence="2 6" id="KW-0812">Transmembrane</keyword>
<evidence type="ECO:0000256" key="5">
    <source>
        <dbReference type="ARBA" id="ARBA00038359"/>
    </source>
</evidence>
<dbReference type="OrthoDB" id="5417887at2759"/>
<dbReference type="Pfam" id="PF20684">
    <property type="entry name" value="Fung_rhodopsin"/>
    <property type="match status" value="1"/>
</dbReference>
<dbReference type="GO" id="GO:0016020">
    <property type="term" value="C:membrane"/>
    <property type="evidence" value="ECO:0007669"/>
    <property type="project" value="UniProtKB-SubCell"/>
</dbReference>
<reference evidence="8" key="1">
    <citation type="journal article" date="2020" name="Stud. Mycol.">
        <title>101 Dothideomycetes genomes: a test case for predicting lifestyles and emergence of pathogens.</title>
        <authorList>
            <person name="Haridas S."/>
            <person name="Albert R."/>
            <person name="Binder M."/>
            <person name="Bloem J."/>
            <person name="Labutti K."/>
            <person name="Salamov A."/>
            <person name="Andreopoulos B."/>
            <person name="Baker S."/>
            <person name="Barry K."/>
            <person name="Bills G."/>
            <person name="Bluhm B."/>
            <person name="Cannon C."/>
            <person name="Castanera R."/>
            <person name="Culley D."/>
            <person name="Daum C."/>
            <person name="Ezra D."/>
            <person name="Gonzalez J."/>
            <person name="Henrissat B."/>
            <person name="Kuo A."/>
            <person name="Liang C."/>
            <person name="Lipzen A."/>
            <person name="Lutzoni F."/>
            <person name="Magnuson J."/>
            <person name="Mondo S."/>
            <person name="Nolan M."/>
            <person name="Ohm R."/>
            <person name="Pangilinan J."/>
            <person name="Park H.-J."/>
            <person name="Ramirez L."/>
            <person name="Alfaro M."/>
            <person name="Sun H."/>
            <person name="Tritt A."/>
            <person name="Yoshinaga Y."/>
            <person name="Zwiers L.-H."/>
            <person name="Turgeon B."/>
            <person name="Goodwin S."/>
            <person name="Spatafora J."/>
            <person name="Crous P."/>
            <person name="Grigoriev I."/>
        </authorList>
    </citation>
    <scope>NUCLEOTIDE SEQUENCE</scope>
    <source>
        <strain evidence="8">CBS 260.36</strain>
    </source>
</reference>
<feature type="transmembrane region" description="Helical" evidence="6">
    <location>
        <begin position="16"/>
        <end position="40"/>
    </location>
</feature>
<dbReference type="PANTHER" id="PTHR33048">
    <property type="entry name" value="PTH11-LIKE INTEGRAL MEMBRANE PROTEIN (AFU_ORTHOLOGUE AFUA_5G11245)"/>
    <property type="match status" value="1"/>
</dbReference>
<sequence>MAPLVAPHGGPVFTKWTWILLWVSFVLSGVAVILVGLRIYDVRKNNKGWRWDLIFVSIATFFGIVMELLTGMLTSLNGLGTEQALLTPLQIALALEWAWIGTVFWAWCLCFGKVAIIALYIHITSAAVKRERIFLRTVAAIMISAAVVQTVLIVTTCDPPAKQWFKDIPGTCNLRKVAIAFDYFQGAFSSITDFILALYPIPIVAKMSCSRSTKISICAVMAGGLFPFIAALGRTIALHVLLDDYDATRRWVVVYLWGVVEIWFVIILGSLPPLRAYFAGLLRLDDEITIPGTSYGPSHRHGPVLESVMLDTLRSQSGSQLQIRHNMSESFSEMQKDFQKEDSKDWITKPTNVLRVEHVHLNGSIG</sequence>
<name>A0A9P4MPL4_9PEZI</name>
<dbReference type="Proteomes" id="UP000799439">
    <property type="component" value="Unassembled WGS sequence"/>
</dbReference>
<evidence type="ECO:0000313" key="8">
    <source>
        <dbReference type="EMBL" id="KAF2157364.1"/>
    </source>
</evidence>
<evidence type="ECO:0000256" key="1">
    <source>
        <dbReference type="ARBA" id="ARBA00004141"/>
    </source>
</evidence>